<keyword evidence="1" id="KW-0805">Transcription regulation</keyword>
<keyword evidence="3" id="KW-0804">Transcription</keyword>
<gene>
    <name evidence="5" type="ORF">EDC52_10632</name>
</gene>
<reference evidence="5 6" key="1">
    <citation type="submission" date="2019-03" db="EMBL/GenBank/DDBJ databases">
        <title>Genomic Encyclopedia of Type Strains, Phase IV (KMG-IV): sequencing the most valuable type-strain genomes for metagenomic binning, comparative biology and taxonomic classification.</title>
        <authorList>
            <person name="Goeker M."/>
        </authorList>
    </citation>
    <scope>NUCLEOTIDE SEQUENCE [LARGE SCALE GENOMIC DNA]</scope>
    <source>
        <strain evidence="5 6">DSM 19580</strain>
    </source>
</reference>
<dbReference type="EMBL" id="SMCR01000006">
    <property type="protein sequence ID" value="TCV95101.1"/>
    <property type="molecule type" value="Genomic_DNA"/>
</dbReference>
<dbReference type="PROSITE" id="PS00041">
    <property type="entry name" value="HTH_ARAC_FAMILY_1"/>
    <property type="match status" value="1"/>
</dbReference>
<protein>
    <submittedName>
        <fullName evidence="5">AraC-like DNA-binding protein</fullName>
    </submittedName>
</protein>
<evidence type="ECO:0000256" key="3">
    <source>
        <dbReference type="ARBA" id="ARBA00023163"/>
    </source>
</evidence>
<dbReference type="InterPro" id="IPR013096">
    <property type="entry name" value="Cupin_2"/>
</dbReference>
<evidence type="ECO:0000313" key="5">
    <source>
        <dbReference type="EMBL" id="TCV95101.1"/>
    </source>
</evidence>
<dbReference type="InterPro" id="IPR018060">
    <property type="entry name" value="HTH_AraC"/>
</dbReference>
<dbReference type="Proteomes" id="UP000295719">
    <property type="component" value="Unassembled WGS sequence"/>
</dbReference>
<dbReference type="InterPro" id="IPR018062">
    <property type="entry name" value="HTH_AraC-typ_CS"/>
</dbReference>
<evidence type="ECO:0000259" key="4">
    <source>
        <dbReference type="PROSITE" id="PS01124"/>
    </source>
</evidence>
<accession>A0A4R3YRP6</accession>
<dbReference type="Gene3D" id="2.60.120.10">
    <property type="entry name" value="Jelly Rolls"/>
    <property type="match status" value="1"/>
</dbReference>
<evidence type="ECO:0000256" key="1">
    <source>
        <dbReference type="ARBA" id="ARBA00023015"/>
    </source>
</evidence>
<dbReference type="SUPFAM" id="SSF46689">
    <property type="entry name" value="Homeodomain-like"/>
    <property type="match status" value="2"/>
</dbReference>
<evidence type="ECO:0000313" key="6">
    <source>
        <dbReference type="Proteomes" id="UP000295719"/>
    </source>
</evidence>
<proteinExistence type="predicted"/>
<dbReference type="OrthoDB" id="9809338at2"/>
<dbReference type="InterPro" id="IPR014710">
    <property type="entry name" value="RmlC-like_jellyroll"/>
</dbReference>
<keyword evidence="6" id="KW-1185">Reference proteome</keyword>
<dbReference type="RefSeq" id="WP_131865792.1">
    <property type="nucleotide sequence ID" value="NZ_SMCR01000006.1"/>
</dbReference>
<organism evidence="5 6">
    <name type="scientific">Biostraticola tofi</name>
    <dbReference type="NCBI Taxonomy" id="466109"/>
    <lineage>
        <taxon>Bacteria</taxon>
        <taxon>Pseudomonadati</taxon>
        <taxon>Pseudomonadota</taxon>
        <taxon>Gammaproteobacteria</taxon>
        <taxon>Enterobacterales</taxon>
        <taxon>Bruguierivoracaceae</taxon>
        <taxon>Biostraticola</taxon>
    </lineage>
</organism>
<keyword evidence="2 5" id="KW-0238">DNA-binding</keyword>
<dbReference type="GO" id="GO:0043565">
    <property type="term" value="F:sequence-specific DNA binding"/>
    <property type="evidence" value="ECO:0007669"/>
    <property type="project" value="InterPro"/>
</dbReference>
<name>A0A4R3YRP6_9GAMM</name>
<dbReference type="SUPFAM" id="SSF51215">
    <property type="entry name" value="Regulatory protein AraC"/>
    <property type="match status" value="1"/>
</dbReference>
<evidence type="ECO:0000256" key="2">
    <source>
        <dbReference type="ARBA" id="ARBA00023125"/>
    </source>
</evidence>
<dbReference type="Pfam" id="PF12833">
    <property type="entry name" value="HTH_18"/>
    <property type="match status" value="1"/>
</dbReference>
<comment type="caution">
    <text evidence="5">The sequence shown here is derived from an EMBL/GenBank/DDBJ whole genome shotgun (WGS) entry which is preliminary data.</text>
</comment>
<dbReference type="AlphaFoldDB" id="A0A4R3YRP6"/>
<dbReference type="PANTHER" id="PTHR43280">
    <property type="entry name" value="ARAC-FAMILY TRANSCRIPTIONAL REGULATOR"/>
    <property type="match status" value="1"/>
</dbReference>
<feature type="domain" description="HTH araC/xylS-type" evidence="4">
    <location>
        <begin position="179"/>
        <end position="277"/>
    </location>
</feature>
<dbReference type="SMART" id="SM00342">
    <property type="entry name" value="HTH_ARAC"/>
    <property type="match status" value="1"/>
</dbReference>
<dbReference type="Pfam" id="PF07883">
    <property type="entry name" value="Cupin_2"/>
    <property type="match status" value="1"/>
</dbReference>
<dbReference type="PROSITE" id="PS01124">
    <property type="entry name" value="HTH_ARAC_FAMILY_2"/>
    <property type="match status" value="1"/>
</dbReference>
<dbReference type="InterPro" id="IPR037923">
    <property type="entry name" value="HTH-like"/>
</dbReference>
<sequence>MKSRSLFENIKLNSSSMVFRQKDTAVAQYYHWHPCLEIIFILSGYGLVVVDNQQYTAKPGRMFVFPPFRLHKVQITGTDKHPYIRAIVHIDQTQIMNALEGFPRHSKNFRYLSADSSPAQAYDLSDKMDFIATTLTQFEKLNPGPDYHISEVMLLIMQLMNSLPAAVEGFQKNDITLSTQIMDWVEQHYSERLSLDWIATELGFSAGYISKTFRAQTGGTLQEYILCRRIKQGCDLLQTTNLSIADIAESVGFKDVTYFITCFKKLMKSTPLQYKKIQRR</sequence>
<dbReference type="InterPro" id="IPR009057">
    <property type="entry name" value="Homeodomain-like_sf"/>
</dbReference>
<dbReference type="PANTHER" id="PTHR43280:SF2">
    <property type="entry name" value="HTH-TYPE TRANSCRIPTIONAL REGULATOR EXSA"/>
    <property type="match status" value="1"/>
</dbReference>
<dbReference type="Gene3D" id="1.10.10.60">
    <property type="entry name" value="Homeodomain-like"/>
    <property type="match status" value="2"/>
</dbReference>
<dbReference type="GO" id="GO:0003700">
    <property type="term" value="F:DNA-binding transcription factor activity"/>
    <property type="evidence" value="ECO:0007669"/>
    <property type="project" value="InterPro"/>
</dbReference>